<feature type="compositionally biased region" description="Basic and acidic residues" evidence="1">
    <location>
        <begin position="1079"/>
        <end position="1099"/>
    </location>
</feature>
<feature type="region of interest" description="Disordered" evidence="1">
    <location>
        <begin position="1"/>
        <end position="54"/>
    </location>
</feature>
<accession>A0ABR3F3E9</accession>
<gene>
    <name evidence="2" type="ORF">V5O48_012225</name>
</gene>
<name>A0ABR3F3E9_9AGAR</name>
<evidence type="ECO:0000256" key="1">
    <source>
        <dbReference type="SAM" id="MobiDB-lite"/>
    </source>
</evidence>
<dbReference type="InterPro" id="IPR041078">
    <property type="entry name" value="Plavaka"/>
</dbReference>
<feature type="region of interest" description="Disordered" evidence="1">
    <location>
        <begin position="1054"/>
        <end position="1148"/>
    </location>
</feature>
<protein>
    <submittedName>
        <fullName evidence="2">Uncharacterized protein</fullName>
    </submittedName>
</protein>
<evidence type="ECO:0000313" key="3">
    <source>
        <dbReference type="Proteomes" id="UP001465976"/>
    </source>
</evidence>
<organism evidence="2 3">
    <name type="scientific">Marasmius crinis-equi</name>
    <dbReference type="NCBI Taxonomy" id="585013"/>
    <lineage>
        <taxon>Eukaryota</taxon>
        <taxon>Fungi</taxon>
        <taxon>Dikarya</taxon>
        <taxon>Basidiomycota</taxon>
        <taxon>Agaricomycotina</taxon>
        <taxon>Agaricomycetes</taxon>
        <taxon>Agaricomycetidae</taxon>
        <taxon>Agaricales</taxon>
        <taxon>Marasmiineae</taxon>
        <taxon>Marasmiaceae</taxon>
        <taxon>Marasmius</taxon>
    </lineage>
</organism>
<dbReference type="Proteomes" id="UP001465976">
    <property type="component" value="Unassembled WGS sequence"/>
</dbReference>
<proteinExistence type="predicted"/>
<evidence type="ECO:0000313" key="2">
    <source>
        <dbReference type="EMBL" id="KAL0569737.1"/>
    </source>
</evidence>
<feature type="compositionally biased region" description="Acidic residues" evidence="1">
    <location>
        <begin position="1066"/>
        <end position="1078"/>
    </location>
</feature>
<feature type="compositionally biased region" description="Pro residues" evidence="1">
    <location>
        <begin position="20"/>
        <end position="36"/>
    </location>
</feature>
<keyword evidence="3" id="KW-1185">Reference proteome</keyword>
<dbReference type="Pfam" id="PF18759">
    <property type="entry name" value="Plavaka"/>
    <property type="match status" value="1"/>
</dbReference>
<comment type="caution">
    <text evidence="2">The sequence shown here is derived from an EMBL/GenBank/DDBJ whole genome shotgun (WGS) entry which is preliminary data.</text>
</comment>
<feature type="compositionally biased region" description="Polar residues" evidence="1">
    <location>
        <begin position="45"/>
        <end position="54"/>
    </location>
</feature>
<sequence length="1148" mass="131826">MDPQPHSISPLPLDFQMTPPDIPPILSPPHHLPSEPPVELRSSGLPAQNRQPPQQFRHEDFLPEAAPATTPDQNTSGSRLPRVRLIVRDTLRTICNSFGLYREYLHRPTHDPDSSVHVDELANYHMRGEDKPSSGDDTTNIMEDDSSEEPPWPFKSMTVYRYMKWLNTGSSSKTYGEADRLARIISSPDFDGNDLVGFRAKRESKRLDDAATNEKSKAYLNEFKKTSISIDIPSGQKDSPPQSFTVNDFYYRDLLETITSAFKNPLSLKFHLSPFKLFHVSADDQEPTRVYSELYNSDSFIQEHDRVQRAELPPGESCRRERVVAALMFWSDATQLANFGDAKLWPIYLFFGNLSKYIRATPSSGACHHIAYIPSLPDIFDDFARHVHAKWKTQQSDILTHCRRELMHAIWSFLLTDEFVHAYKYGIVIRCADGIERRVFPRIFTYSADYPEKVLLASIRDKGLCPCPRCLTPKASFWQMGMKLDTRFRLQNLRRYLLRTVLIARKYIYQFAYPIKGKHVEDLLKGISAVPTVNAFVSRLGESFDPCTMLVVDLMHEFELGVWKTLFTHLIRVLYASKDGSSLVEELNNRYRQISPFGSSQTIRRFSNNAADMKKLAARDFEDLLQCAIPVFEGLLPEPDNTQVLRLLYRAAEWHTLAKLRMHTDSTVEALQELSSELGRLLRGFRDSSAKLNTVELPREATARAKRQTAQNPNSTVSAGRMKKILNLAIYKFHALADYAPTVLCFGPTDGYSTQLGEMCHQQVKRYYRLGNKRDAARQTAQRYRRNALLRDSEIEDTKTVIPELHHQMSSRHDHSIHLRPWLFSNRRDPTSKDFLRKLKDHLLRRLLRRSFDGDTDEDFTDEERNSVEILGGKIYEVKTLRINYTTYDVRRDSDLINTGRDTSFIMLNSPIKEDSHPFWYARVMKVFHARVLRKDPASGCVVQGPQHMEFLWVRWLGVEPGYRDGRKFARLPKIGFVPAEDEMAFGFLEPDAVVRASHLIPQFSAGRTQDLLKTTGPTAARSPTECDDWVNYYVNIFVDRDMFMRYRGGGIGHRSAAQSSATESMDVDDEPEDSPDFDDIRARLQAVNEREDTWREDGFDGDAMVEDEEDEATTEDEADNDDTLDDVLEESGSDNEREGEDSDYDDL</sequence>
<feature type="compositionally biased region" description="Acidic residues" evidence="1">
    <location>
        <begin position="1100"/>
        <end position="1148"/>
    </location>
</feature>
<feature type="region of interest" description="Disordered" evidence="1">
    <location>
        <begin position="126"/>
        <end position="150"/>
    </location>
</feature>
<dbReference type="EMBL" id="JBAHYK010001061">
    <property type="protein sequence ID" value="KAL0569737.1"/>
    <property type="molecule type" value="Genomic_DNA"/>
</dbReference>
<reference evidence="2 3" key="1">
    <citation type="submission" date="2024-02" db="EMBL/GenBank/DDBJ databases">
        <title>A draft genome for the cacao thread blight pathogen Marasmius crinis-equi.</title>
        <authorList>
            <person name="Cohen S.P."/>
            <person name="Baruah I.K."/>
            <person name="Amoako-Attah I."/>
            <person name="Bukari Y."/>
            <person name="Meinhardt L.W."/>
            <person name="Bailey B.A."/>
        </authorList>
    </citation>
    <scope>NUCLEOTIDE SEQUENCE [LARGE SCALE GENOMIC DNA]</scope>
    <source>
        <strain evidence="2 3">GH-76</strain>
    </source>
</reference>